<dbReference type="OrthoDB" id="9765926at2"/>
<dbReference type="InterPro" id="IPR026341">
    <property type="entry name" value="T9SS_type_B"/>
</dbReference>
<evidence type="ECO:0000313" key="1">
    <source>
        <dbReference type="EMBL" id="PCE65828.1"/>
    </source>
</evidence>
<dbReference type="NCBIfam" id="TIGR04131">
    <property type="entry name" value="Bac_Flav_CTERM"/>
    <property type="match status" value="1"/>
</dbReference>
<organism evidence="1 2">
    <name type="scientific">Sediminicola luteus</name>
    <dbReference type="NCBI Taxonomy" id="319238"/>
    <lineage>
        <taxon>Bacteria</taxon>
        <taxon>Pseudomonadati</taxon>
        <taxon>Bacteroidota</taxon>
        <taxon>Flavobacteriia</taxon>
        <taxon>Flavobacteriales</taxon>
        <taxon>Flavobacteriaceae</taxon>
        <taxon>Sediminicola</taxon>
    </lineage>
</organism>
<sequence>MFWRLGSFSHFMVIPWILAILGLGFLNQPVNGANQNSPTHTGTHTGTQTITHNLLPPDYQLQYCDVDGDGFMEFTIATLWEDLQISPTDPQFQESIIIGTDGGYILRMDSPGTSPSITEICKLPTGTQITDVAVDQDQNIFFCTYDYIARLNTSDCSYSIVLQDPTYFGINSLSFDLMGNLLFGVAGSNNSNVYRMVPPFNQAPTVWHDFTSGDPGGDFVMLNGNMYIAWRETTGFRLFEVTLDANLNYVSHTDIGPLPFNTYGLASEAGQLYGVSSNRLYQINVTNAITTDLANNNFVYGEWWGIAGLHEAGELMLSLHEAETDAQNGTNGLTGIWTNTISGGQTLYIRIENTLTGEVTLQTLDLIIDTPPVLQAPQPLSGCADTNGQSTFNLDDIIPSLDSSPNSGIGISYHISQADADTGSNPMVPFPYTISGNQETLFVRVTLNGSDCYATEVFELRSTDSDVLAEISGPDPTRTDSSCTTDGNGDTYFDLDASFNLFFPNLGSDWALSYYTDETSAQAETASLTSPYYTSDFTEIFVRAAHPNGCIDVSNFFLEPNCEDSPPTEFDYSIPTYFSPNGDTHNPYWNLQEISAGFPEQTQIEIFDRYGKLLYRFNPSESPGWDGTYQGKPMPASDYWFSLFIPDTETITGHFSLIR</sequence>
<evidence type="ECO:0000313" key="2">
    <source>
        <dbReference type="Proteomes" id="UP000219559"/>
    </source>
</evidence>
<name>A0A2A4GCX0_9FLAO</name>
<gene>
    <name evidence="1" type="ORF">B7P33_00545</name>
</gene>
<dbReference type="Pfam" id="PF13585">
    <property type="entry name" value="CHU_C"/>
    <property type="match status" value="1"/>
</dbReference>
<comment type="caution">
    <text evidence="1">The sequence shown here is derived from an EMBL/GenBank/DDBJ whole genome shotgun (WGS) entry which is preliminary data.</text>
</comment>
<evidence type="ECO:0008006" key="3">
    <source>
        <dbReference type="Google" id="ProtNLM"/>
    </source>
</evidence>
<accession>A0A2A4GCX0</accession>
<dbReference type="Proteomes" id="UP000219559">
    <property type="component" value="Unassembled WGS sequence"/>
</dbReference>
<dbReference type="AlphaFoldDB" id="A0A2A4GCX0"/>
<keyword evidence="2" id="KW-1185">Reference proteome</keyword>
<dbReference type="EMBL" id="NBWU01000001">
    <property type="protein sequence ID" value="PCE65828.1"/>
    <property type="molecule type" value="Genomic_DNA"/>
</dbReference>
<dbReference type="RefSeq" id="WP_097441356.1">
    <property type="nucleotide sequence ID" value="NZ_NBWU01000001.1"/>
</dbReference>
<dbReference type="SUPFAM" id="SSF63829">
    <property type="entry name" value="Calcium-dependent phosphotriesterase"/>
    <property type="match status" value="1"/>
</dbReference>
<reference evidence="1 2" key="1">
    <citation type="submission" date="2017-04" db="EMBL/GenBank/DDBJ databases">
        <title>A new member of the family Flavobacteriaceae isolated from ascidians.</title>
        <authorList>
            <person name="Chen L."/>
        </authorList>
    </citation>
    <scope>NUCLEOTIDE SEQUENCE [LARGE SCALE GENOMIC DNA]</scope>
    <source>
        <strain evidence="1 2">HQA918</strain>
    </source>
</reference>
<protein>
    <recommendedName>
        <fullName evidence="3">T9SS type B sorting domain-containing protein</fullName>
    </recommendedName>
</protein>
<proteinExistence type="predicted"/>